<comment type="caution">
    <text evidence="2">The sequence shown here is derived from an EMBL/GenBank/DDBJ whole genome shotgun (WGS) entry which is preliminary data.</text>
</comment>
<feature type="region of interest" description="Disordered" evidence="1">
    <location>
        <begin position="298"/>
        <end position="319"/>
    </location>
</feature>
<keyword evidence="3" id="KW-1185">Reference proteome</keyword>
<feature type="compositionally biased region" description="Basic and acidic residues" evidence="1">
    <location>
        <begin position="310"/>
        <end position="319"/>
    </location>
</feature>
<evidence type="ECO:0000313" key="2">
    <source>
        <dbReference type="EMBL" id="KAK8026834.1"/>
    </source>
</evidence>
<sequence length="319" mass="36099">MAEIKKPKGWFDLPPEIRNAIYRELLTVPESEQHLLHPLLNPKYRRLSWRGVEHPCFPRGQIMRPLPVAILRTNKRVRAEAAGILYGENVMSLVADDAICTAEIFRTIGRANDRHIRRVVFDSPCAMTSLLYPYRPWDLHMNDDEGGNNRIIALLAANCPNLIEITIGAHFDGSDSSRTWRMVLASQTQVVSKMDAHLRAAFPSLRGITVKREIPCRRGLYHWPALAENLIRDHRSAISRVITKVVTHAHILPFFGRSVKLTKLTVVAPEISGKFRRRSLHGHGTAFLLLVVPPKASRKHSRPSVAEVIPQKDDPSPPF</sequence>
<organism evidence="2 3">
    <name type="scientific">Apiospora marii</name>
    <dbReference type="NCBI Taxonomy" id="335849"/>
    <lineage>
        <taxon>Eukaryota</taxon>
        <taxon>Fungi</taxon>
        <taxon>Dikarya</taxon>
        <taxon>Ascomycota</taxon>
        <taxon>Pezizomycotina</taxon>
        <taxon>Sordariomycetes</taxon>
        <taxon>Xylariomycetidae</taxon>
        <taxon>Amphisphaeriales</taxon>
        <taxon>Apiosporaceae</taxon>
        <taxon>Apiospora</taxon>
    </lineage>
</organism>
<proteinExistence type="predicted"/>
<dbReference type="EMBL" id="JAQQWI010000007">
    <property type="protein sequence ID" value="KAK8026834.1"/>
    <property type="molecule type" value="Genomic_DNA"/>
</dbReference>
<evidence type="ECO:0000313" key="3">
    <source>
        <dbReference type="Proteomes" id="UP001396898"/>
    </source>
</evidence>
<reference evidence="2 3" key="1">
    <citation type="submission" date="2023-01" db="EMBL/GenBank/DDBJ databases">
        <title>Analysis of 21 Apiospora genomes using comparative genomics revels a genus with tremendous synthesis potential of carbohydrate active enzymes and secondary metabolites.</title>
        <authorList>
            <person name="Sorensen T."/>
        </authorList>
    </citation>
    <scope>NUCLEOTIDE SEQUENCE [LARGE SCALE GENOMIC DNA]</scope>
    <source>
        <strain evidence="2 3">CBS 20057</strain>
    </source>
</reference>
<dbReference type="InterPro" id="IPR038883">
    <property type="entry name" value="AN11006-like"/>
</dbReference>
<dbReference type="PANTHER" id="PTHR42085">
    <property type="entry name" value="F-BOX DOMAIN-CONTAINING PROTEIN"/>
    <property type="match status" value="1"/>
</dbReference>
<protein>
    <recommendedName>
        <fullName evidence="4">F-box domain-containing protein</fullName>
    </recommendedName>
</protein>
<evidence type="ECO:0000256" key="1">
    <source>
        <dbReference type="SAM" id="MobiDB-lite"/>
    </source>
</evidence>
<dbReference type="Proteomes" id="UP001396898">
    <property type="component" value="Unassembled WGS sequence"/>
</dbReference>
<evidence type="ECO:0008006" key="4">
    <source>
        <dbReference type="Google" id="ProtNLM"/>
    </source>
</evidence>
<gene>
    <name evidence="2" type="ORF">PG991_003890</name>
</gene>
<name>A0ABR1S6G9_9PEZI</name>
<accession>A0ABR1S6G9</accession>
<dbReference type="PANTHER" id="PTHR42085:SF1">
    <property type="entry name" value="F-BOX DOMAIN-CONTAINING PROTEIN"/>
    <property type="match status" value="1"/>
</dbReference>